<dbReference type="EMBL" id="MU251361">
    <property type="protein sequence ID" value="KAG9239145.1"/>
    <property type="molecule type" value="Genomic_DNA"/>
</dbReference>
<name>A0A9P8CA53_9HELO</name>
<evidence type="ECO:0000313" key="3">
    <source>
        <dbReference type="Proteomes" id="UP000824998"/>
    </source>
</evidence>
<keyword evidence="3" id="KW-1185">Reference proteome</keyword>
<feature type="region of interest" description="Disordered" evidence="1">
    <location>
        <begin position="1"/>
        <end position="50"/>
    </location>
</feature>
<evidence type="ECO:0000256" key="1">
    <source>
        <dbReference type="SAM" id="MobiDB-lite"/>
    </source>
</evidence>
<dbReference type="AlphaFoldDB" id="A0A9P8CA53"/>
<sequence>MDKARNPRSVRERRENLSKERRRKKGSRSDSDGPPLFKKDLRAGIPHHPGRPHLGSRDFYFLKADTRLLVAYCDYANTHQLMRLWLSRPLLEVVGELTPLIFFSLEKHKGWPHIFKDLCQTLGNGKTSAVARYGENLDLDSMYPTVDRVRMGNLAHHREEERQASKINCHIKVAAWLWRLRERLAAYKLQDGEEREAGAEEARNKLKLALSLPAESKVFAIKAEEVDIPLSLLRPLNDRGESFMEPFNRLWYIIKQLFYNFRASRLPYFICSENGFRAISNRSLNPSWIPRWMNEDSQNGRHRENIDQAREGSDVQMGNTPQPPSKNRYFYPPKRFSYTWSPLYDTHDTIKSLSSHEDVIPRQGLLNFDPRHAKDAHTFKLQLHHQLFFNIMKLQIEELLIKFVNERGQVIIERIDDLDWRQDVIPAFLHDPEEVLHVILGAKFVGGESGNKRVGE</sequence>
<comment type="caution">
    <text evidence="2">The sequence shown here is derived from an EMBL/GenBank/DDBJ whole genome shotgun (WGS) entry which is preliminary data.</text>
</comment>
<proteinExistence type="predicted"/>
<reference evidence="2" key="1">
    <citation type="journal article" date="2021" name="IMA Fungus">
        <title>Genomic characterization of three marine fungi, including Emericellopsis atlantica sp. nov. with signatures of a generalist lifestyle and marine biomass degradation.</title>
        <authorList>
            <person name="Hagestad O.C."/>
            <person name="Hou L."/>
            <person name="Andersen J.H."/>
            <person name="Hansen E.H."/>
            <person name="Altermark B."/>
            <person name="Li C."/>
            <person name="Kuhnert E."/>
            <person name="Cox R.J."/>
            <person name="Crous P.W."/>
            <person name="Spatafora J.W."/>
            <person name="Lail K."/>
            <person name="Amirebrahimi M."/>
            <person name="Lipzen A."/>
            <person name="Pangilinan J."/>
            <person name="Andreopoulos W."/>
            <person name="Hayes R.D."/>
            <person name="Ng V."/>
            <person name="Grigoriev I.V."/>
            <person name="Jackson S.A."/>
            <person name="Sutton T.D.S."/>
            <person name="Dobson A.D.W."/>
            <person name="Rama T."/>
        </authorList>
    </citation>
    <scope>NUCLEOTIDE SEQUENCE</scope>
    <source>
        <strain evidence="2">TRa018bII</strain>
    </source>
</reference>
<dbReference type="OrthoDB" id="3801254at2759"/>
<evidence type="ECO:0000313" key="2">
    <source>
        <dbReference type="EMBL" id="KAG9239145.1"/>
    </source>
</evidence>
<feature type="compositionally biased region" description="Basic and acidic residues" evidence="1">
    <location>
        <begin position="1"/>
        <end position="19"/>
    </location>
</feature>
<feature type="compositionally biased region" description="Basic and acidic residues" evidence="1">
    <location>
        <begin position="27"/>
        <end position="42"/>
    </location>
</feature>
<protein>
    <submittedName>
        <fullName evidence="2">Uncharacterized protein</fullName>
    </submittedName>
</protein>
<gene>
    <name evidence="2" type="ORF">BJ875DRAFT_479673</name>
</gene>
<organism evidence="2 3">
    <name type="scientific">Amylocarpus encephaloides</name>
    <dbReference type="NCBI Taxonomy" id="45428"/>
    <lineage>
        <taxon>Eukaryota</taxon>
        <taxon>Fungi</taxon>
        <taxon>Dikarya</taxon>
        <taxon>Ascomycota</taxon>
        <taxon>Pezizomycotina</taxon>
        <taxon>Leotiomycetes</taxon>
        <taxon>Helotiales</taxon>
        <taxon>Helotiales incertae sedis</taxon>
        <taxon>Amylocarpus</taxon>
    </lineage>
</organism>
<accession>A0A9P8CA53</accession>
<dbReference type="Proteomes" id="UP000824998">
    <property type="component" value="Unassembled WGS sequence"/>
</dbReference>